<feature type="compositionally biased region" description="Low complexity" evidence="1">
    <location>
        <begin position="170"/>
        <end position="183"/>
    </location>
</feature>
<dbReference type="OMA" id="WPKLNIT"/>
<reference evidence="2 3" key="1">
    <citation type="journal article" date="2012" name="PLoS Pathog.">
        <title>Diverse lifestyles and strategies of plant pathogenesis encoded in the genomes of eighteen Dothideomycetes fungi.</title>
        <authorList>
            <person name="Ohm R.A."/>
            <person name="Feau N."/>
            <person name="Henrissat B."/>
            <person name="Schoch C.L."/>
            <person name="Horwitz B.A."/>
            <person name="Barry K.W."/>
            <person name="Condon B.J."/>
            <person name="Copeland A.C."/>
            <person name="Dhillon B."/>
            <person name="Glaser F."/>
            <person name="Hesse C.N."/>
            <person name="Kosti I."/>
            <person name="LaButti K."/>
            <person name="Lindquist E.A."/>
            <person name="Lucas S."/>
            <person name="Salamov A.A."/>
            <person name="Bradshaw R.E."/>
            <person name="Ciuffetti L."/>
            <person name="Hamelin R.C."/>
            <person name="Kema G.H.J."/>
            <person name="Lawrence C."/>
            <person name="Scott J.A."/>
            <person name="Spatafora J.W."/>
            <person name="Turgeon B.G."/>
            <person name="de Wit P.J.G.M."/>
            <person name="Zhong S."/>
            <person name="Goodwin S.B."/>
            <person name="Grigoriev I.V."/>
        </authorList>
    </citation>
    <scope>NUCLEOTIDE SEQUENCE [LARGE SCALE GENOMIC DNA]</scope>
    <source>
        <strain evidence="2 3">SO2202</strain>
    </source>
</reference>
<evidence type="ECO:0000313" key="2">
    <source>
        <dbReference type="EMBL" id="EMF13112.1"/>
    </source>
</evidence>
<feature type="region of interest" description="Disordered" evidence="1">
    <location>
        <begin position="69"/>
        <end position="94"/>
    </location>
</feature>
<accession>M3AZZ9</accession>
<proteinExistence type="predicted"/>
<dbReference type="AlphaFoldDB" id="M3AZZ9"/>
<keyword evidence="3" id="KW-1185">Reference proteome</keyword>
<evidence type="ECO:0000313" key="3">
    <source>
        <dbReference type="Proteomes" id="UP000016931"/>
    </source>
</evidence>
<dbReference type="HOGENOM" id="CLU_1107106_0_0_1"/>
<dbReference type="eggNOG" id="ENOG502R98N">
    <property type="taxonomic scope" value="Eukaryota"/>
</dbReference>
<evidence type="ECO:0000256" key="1">
    <source>
        <dbReference type="SAM" id="MobiDB-lite"/>
    </source>
</evidence>
<name>M3AZZ9_SPHMS</name>
<dbReference type="GeneID" id="27902093"/>
<dbReference type="RefSeq" id="XP_016761233.1">
    <property type="nucleotide sequence ID" value="XM_016904956.1"/>
</dbReference>
<gene>
    <name evidence="2" type="ORF">SEPMUDRAFT_148496</name>
</gene>
<dbReference type="EMBL" id="KB456263">
    <property type="protein sequence ID" value="EMF13112.1"/>
    <property type="molecule type" value="Genomic_DNA"/>
</dbReference>
<feature type="region of interest" description="Disordered" evidence="1">
    <location>
        <begin position="159"/>
        <end position="185"/>
    </location>
</feature>
<feature type="compositionally biased region" description="Low complexity" evidence="1">
    <location>
        <begin position="69"/>
        <end position="91"/>
    </location>
</feature>
<dbReference type="Proteomes" id="UP000016931">
    <property type="component" value="Unassembled WGS sequence"/>
</dbReference>
<organism evidence="2 3">
    <name type="scientific">Sphaerulina musiva (strain SO2202)</name>
    <name type="common">Poplar stem canker fungus</name>
    <name type="synonym">Septoria musiva</name>
    <dbReference type="NCBI Taxonomy" id="692275"/>
    <lineage>
        <taxon>Eukaryota</taxon>
        <taxon>Fungi</taxon>
        <taxon>Dikarya</taxon>
        <taxon>Ascomycota</taxon>
        <taxon>Pezizomycotina</taxon>
        <taxon>Dothideomycetes</taxon>
        <taxon>Dothideomycetidae</taxon>
        <taxon>Mycosphaerellales</taxon>
        <taxon>Mycosphaerellaceae</taxon>
        <taxon>Sphaerulina</taxon>
    </lineage>
</organism>
<sequence>MDKAPDSITTALAPSRKAFLQSIWQENWPKLNITSASKLHTSDIELAETLLSWLRDSNLDCPLSITISPPKSASASSASSSSSSTTSIPPSLTQTTKIEIVPTLPDDAFTHALAHIGVYRREETLPTLKNIFYSLLPKGIAIVSVTKRNPIEEILQSVMQKGSSGHRRSSSSTTTTTTTTTTTAEGVTAVSEAENLRELAAAAQFELGKVRVMEREIVVTGEELSRLRGEVQGILDAACGQQGDAQSWERGFDVAWEREVERNGGALKVECWVLLAMKWDLLCA</sequence>
<dbReference type="OrthoDB" id="2013972at2759"/>
<protein>
    <submittedName>
        <fullName evidence="2">Uncharacterized protein</fullName>
    </submittedName>
</protein>